<dbReference type="GO" id="GO:0009062">
    <property type="term" value="P:fatty acid catabolic process"/>
    <property type="evidence" value="ECO:0007669"/>
    <property type="project" value="InterPro"/>
</dbReference>
<sequence>MTADEHNGTPRALTPAPSYDLTGKVCFMAGGTSGINQRIAERFATAGAKVFVMSRKPEKVEATVALLREAGAESDGQAADVRDYQAIEAAVEACADRWGPLDMVLAGQAGNFPAGAAQMSANAFKSVIDIDLLGTFNVFRAAIHRCRRPGAVFLTISAPQATRPYPYQSHVCAAKAGVNMLVKCLAMEWGPVGVRVNGISPGPIDGTEGMDRLAPNEKMRETYRKQLALRTFGDRDDIADAALWLCSGGADYVTGTILEVEGGTTLGDASSVLTF</sequence>
<keyword evidence="4" id="KW-1185">Reference proteome</keyword>
<dbReference type="InterPro" id="IPR002347">
    <property type="entry name" value="SDR_fam"/>
</dbReference>
<evidence type="ECO:0000313" key="3">
    <source>
        <dbReference type="EMBL" id="ADM09821.1"/>
    </source>
</evidence>
<keyword evidence="1" id="KW-0521">NADP</keyword>
<dbReference type="InterPro" id="IPR036291">
    <property type="entry name" value="NAD(P)-bd_dom_sf"/>
</dbReference>
<dbReference type="Pfam" id="PF13561">
    <property type="entry name" value="adh_short_C2"/>
    <property type="match status" value="1"/>
</dbReference>
<dbReference type="PANTHER" id="PTHR43296:SF2">
    <property type="entry name" value="PEROXISOMAL 2,4-DIENOYL-COA REDUCTASE [(3E)-ENOYL-COA-PRODUCING]"/>
    <property type="match status" value="1"/>
</dbReference>
<dbReference type="KEGG" id="pbr:PB2503_08829"/>
<dbReference type="SUPFAM" id="SSF51735">
    <property type="entry name" value="NAD(P)-binding Rossmann-fold domains"/>
    <property type="match status" value="1"/>
</dbReference>
<dbReference type="AlphaFoldDB" id="E0TC28"/>
<dbReference type="STRING" id="314260.PB2503_08829"/>
<evidence type="ECO:0000256" key="1">
    <source>
        <dbReference type="ARBA" id="ARBA00022857"/>
    </source>
</evidence>
<dbReference type="Proteomes" id="UP000001302">
    <property type="component" value="Chromosome"/>
</dbReference>
<name>E0TC28_PARBH</name>
<dbReference type="RefSeq" id="WP_013300795.1">
    <property type="nucleotide sequence ID" value="NC_014414.1"/>
</dbReference>
<organism evidence="3 4">
    <name type="scientific">Parvularcula bermudensis (strain ATCC BAA-594 / HTCC2503 / KCTC 12087)</name>
    <dbReference type="NCBI Taxonomy" id="314260"/>
    <lineage>
        <taxon>Bacteria</taxon>
        <taxon>Pseudomonadati</taxon>
        <taxon>Pseudomonadota</taxon>
        <taxon>Alphaproteobacteria</taxon>
        <taxon>Parvularculales</taxon>
        <taxon>Parvularculaceae</taxon>
        <taxon>Parvularcula</taxon>
    </lineage>
</organism>
<protein>
    <submittedName>
        <fullName evidence="3">Short chain dehydrogenase</fullName>
    </submittedName>
</protein>
<dbReference type="PANTHER" id="PTHR43296">
    <property type="entry name" value="PEROXISOMAL 2,4-DIENOYL-COA REDUCTASE"/>
    <property type="match status" value="1"/>
</dbReference>
<dbReference type="eggNOG" id="COG1028">
    <property type="taxonomic scope" value="Bacteria"/>
</dbReference>
<evidence type="ECO:0000313" key="4">
    <source>
        <dbReference type="Proteomes" id="UP000001302"/>
    </source>
</evidence>
<proteinExistence type="predicted"/>
<gene>
    <name evidence="3" type="ordered locus">PB2503_08829</name>
</gene>
<dbReference type="Gene3D" id="3.40.50.720">
    <property type="entry name" value="NAD(P)-binding Rossmann-like Domain"/>
    <property type="match status" value="1"/>
</dbReference>
<dbReference type="HOGENOM" id="CLU_010194_1_2_5"/>
<dbReference type="EMBL" id="CP002156">
    <property type="protein sequence ID" value="ADM09821.1"/>
    <property type="molecule type" value="Genomic_DNA"/>
</dbReference>
<reference evidence="4" key="1">
    <citation type="submission" date="2010-08" db="EMBL/GenBank/DDBJ databases">
        <title>Genome sequence of Parvularcula bermudensis HTCC2503.</title>
        <authorList>
            <person name="Kang D.-M."/>
            <person name="Oh H.-M."/>
            <person name="Cho J.-C."/>
        </authorList>
    </citation>
    <scope>NUCLEOTIDE SEQUENCE [LARGE SCALE GENOMIC DNA]</scope>
    <source>
        <strain evidence="4">ATCC BAA-594 / HTCC2503 / KCTC 12087</strain>
    </source>
</reference>
<evidence type="ECO:0000256" key="2">
    <source>
        <dbReference type="ARBA" id="ARBA00023002"/>
    </source>
</evidence>
<dbReference type="NCBIfam" id="NF005752">
    <property type="entry name" value="PRK07576.1"/>
    <property type="match status" value="1"/>
</dbReference>
<dbReference type="GO" id="GO:0008670">
    <property type="term" value="F:2,4-dienoyl-CoA reductase (NADPH) activity"/>
    <property type="evidence" value="ECO:0007669"/>
    <property type="project" value="InterPro"/>
</dbReference>
<dbReference type="PRINTS" id="PR00081">
    <property type="entry name" value="GDHRDH"/>
</dbReference>
<keyword evidence="2" id="KW-0560">Oxidoreductase</keyword>
<dbReference type="OrthoDB" id="9797020at2"/>
<reference evidence="3 4" key="2">
    <citation type="journal article" date="2011" name="J. Bacteriol.">
        <title>Complete genome sequence of strain HTCC2503T of Parvularcula bermudensis, the type species of the order "Parvularculales" in the class Alphaproteobacteria.</title>
        <authorList>
            <person name="Oh H.M."/>
            <person name="Kang I."/>
            <person name="Vergin K.L."/>
            <person name="Kang D."/>
            <person name="Rhee K.H."/>
            <person name="Giovannoni S.J."/>
            <person name="Cho J.C."/>
        </authorList>
    </citation>
    <scope>NUCLEOTIDE SEQUENCE [LARGE SCALE GENOMIC DNA]</scope>
    <source>
        <strain evidence="4">ATCC BAA-594 / HTCC2503 / KCTC 12087</strain>
    </source>
</reference>
<dbReference type="InterPro" id="IPR045017">
    <property type="entry name" value="DECR2-like"/>
</dbReference>
<accession>E0TC28</accession>